<accession>A0ABS3H2A3</accession>
<protein>
    <submittedName>
        <fullName evidence="1">Uncharacterized protein</fullName>
    </submittedName>
</protein>
<gene>
    <name evidence="1" type="ORF">JZO69_14930</name>
</gene>
<evidence type="ECO:0000313" key="1">
    <source>
        <dbReference type="EMBL" id="MBO0441658.1"/>
    </source>
</evidence>
<keyword evidence="2" id="KW-1185">Reference proteome</keyword>
<name>A0ABS3H2A3_9ENTE</name>
<evidence type="ECO:0000313" key="2">
    <source>
        <dbReference type="Proteomes" id="UP000664632"/>
    </source>
</evidence>
<dbReference type="Gene3D" id="6.20.230.10">
    <property type="match status" value="1"/>
</dbReference>
<reference evidence="1 2" key="1">
    <citation type="submission" date="2021-03" db="EMBL/GenBank/DDBJ databases">
        <title>Enterococcal diversity collection.</title>
        <authorList>
            <person name="Gilmore M.S."/>
            <person name="Schwartzman J."/>
            <person name="Van Tyne D."/>
            <person name="Martin M."/>
            <person name="Earl A.M."/>
            <person name="Manson A.L."/>
            <person name="Straub T."/>
            <person name="Salamzade R."/>
            <person name="Saavedra J."/>
            <person name="Lebreton F."/>
            <person name="Prichula J."/>
            <person name="Schaufler K."/>
            <person name="Gaca A."/>
            <person name="Sgardioli B."/>
            <person name="Wagenaar J."/>
            <person name="Strong T."/>
        </authorList>
    </citation>
    <scope>NUCLEOTIDE SEQUENCE [LARGE SCALE GENOMIC DNA]</scope>
    <source>
        <strain evidence="1 2">DIV0869a</strain>
    </source>
</reference>
<organism evidence="1 2">
    <name type="scientific">Candidatus Enterococcus ikei</name>
    <dbReference type="NCBI Taxonomy" id="2815326"/>
    <lineage>
        <taxon>Bacteria</taxon>
        <taxon>Bacillati</taxon>
        <taxon>Bacillota</taxon>
        <taxon>Bacilli</taxon>
        <taxon>Lactobacillales</taxon>
        <taxon>Enterococcaceae</taxon>
        <taxon>Enterococcus</taxon>
    </lineage>
</organism>
<dbReference type="RefSeq" id="WP_207113619.1">
    <property type="nucleotide sequence ID" value="NZ_JAFLWD010000042.1"/>
</dbReference>
<comment type="caution">
    <text evidence="1">The sequence shown here is derived from an EMBL/GenBank/DDBJ whole genome shotgun (WGS) entry which is preliminary data.</text>
</comment>
<dbReference type="EMBL" id="JAFLWD010000042">
    <property type="protein sequence ID" value="MBO0441658.1"/>
    <property type="molecule type" value="Genomic_DNA"/>
</dbReference>
<sequence>MTKPKICNDNEKQPAVPEFCDFGFWEVPVNSLSEIKEANRDHAYILPDNSVWVLSHDGKKFIQLNLGGTGGNQPTLLENSDGLIAVNGSGTNNLSVDLNLPEVGEALGINEISESIAKHVNNAEMHVTSAEKNRWEKKQEKLTAGKNISIEKNVISAIGGKSYGFHIVENSEDSIIQLVMDGNYEQEGLKAQFNTTSRIIMPDVNYNEETGQTILEFHFGDNPLEFAKIEVFNNERETIYTKNIIIPDLTVTSPNDFAYIKGSDIDGVNIIEYIRELSKGVNSNGKPTQITNTDGYLEVSGSGTHAVTTNLNTENIVELVKEKIDIPVVKPDGKTITMDKNGVLTSVFPEAPLDGNTYIRQNGKWVKNFSYPNVYYELDSLTNNQLEFNIAVKDNVQNYKVIFADTKVPLSQQDTSISGKILFDRTSTEKSKTSVQFYYIKNGVNELFYTVDLKPLFKLLAPQVSDSSKYVDRSEAVTFEETEYFAIEDKNIIKQDKTVFFSVNLSSIKPFIFSKNDKFKVGKVSDPELFPMSRMAVNMVTENTRSSIYANTAIIIETNGDIMLVNTSDVSIGSAFNFRVGNTHFINMTYVTL</sequence>
<dbReference type="Proteomes" id="UP000664632">
    <property type="component" value="Unassembled WGS sequence"/>
</dbReference>
<proteinExistence type="predicted"/>